<gene>
    <name evidence="2" type="ORF">AVDCRST_MAG30-1855</name>
</gene>
<proteinExistence type="predicted"/>
<organism evidence="2">
    <name type="scientific">uncultured Solirubrobacteraceae bacterium</name>
    <dbReference type="NCBI Taxonomy" id="1162706"/>
    <lineage>
        <taxon>Bacteria</taxon>
        <taxon>Bacillati</taxon>
        <taxon>Actinomycetota</taxon>
        <taxon>Thermoleophilia</taxon>
        <taxon>Solirubrobacterales</taxon>
        <taxon>Solirubrobacteraceae</taxon>
        <taxon>environmental samples</taxon>
    </lineage>
</organism>
<feature type="non-terminal residue" evidence="2">
    <location>
        <position position="1"/>
    </location>
</feature>
<reference evidence="2" key="1">
    <citation type="submission" date="2020-02" db="EMBL/GenBank/DDBJ databases">
        <authorList>
            <person name="Meier V. D."/>
        </authorList>
    </citation>
    <scope>NUCLEOTIDE SEQUENCE</scope>
    <source>
        <strain evidence="2">AVDCRST_MAG30</strain>
    </source>
</reference>
<evidence type="ECO:0000256" key="1">
    <source>
        <dbReference type="SAM" id="MobiDB-lite"/>
    </source>
</evidence>
<accession>A0A6J4SPW3</accession>
<sequence length="21" mass="2407">ALPRHRRPPLALRHAARAHPL</sequence>
<name>A0A6J4SPW3_9ACTN</name>
<feature type="non-terminal residue" evidence="2">
    <location>
        <position position="21"/>
    </location>
</feature>
<dbReference type="EMBL" id="CADCVS010000247">
    <property type="protein sequence ID" value="CAA9500070.1"/>
    <property type="molecule type" value="Genomic_DNA"/>
</dbReference>
<evidence type="ECO:0000313" key="2">
    <source>
        <dbReference type="EMBL" id="CAA9500070.1"/>
    </source>
</evidence>
<dbReference type="AlphaFoldDB" id="A0A6J4SPW3"/>
<protein>
    <submittedName>
        <fullName evidence="2">Uncharacterized protein</fullName>
    </submittedName>
</protein>
<feature type="region of interest" description="Disordered" evidence="1">
    <location>
        <begin position="1"/>
        <end position="21"/>
    </location>
</feature>